<evidence type="ECO:0000256" key="5">
    <source>
        <dbReference type="PIRSR" id="PIRSR605493-1"/>
    </source>
</evidence>
<dbReference type="PANTHER" id="PTHR33254:SF4">
    <property type="entry name" value="4-HYDROXY-4-METHYL-2-OXOGLUTARATE ALDOLASE 3-RELATED"/>
    <property type="match status" value="1"/>
</dbReference>
<keyword evidence="5" id="KW-0460">Magnesium</keyword>
<dbReference type="RefSeq" id="WP_073102794.1">
    <property type="nucleotide sequence ID" value="NZ_FQXE01000004.1"/>
</dbReference>
<dbReference type="InterPro" id="IPR005493">
    <property type="entry name" value="RraA/RraA-like"/>
</dbReference>
<evidence type="ECO:0000256" key="4">
    <source>
        <dbReference type="ARBA" id="ARBA00030169"/>
    </source>
</evidence>
<keyword evidence="7" id="KW-1185">Reference proteome</keyword>
<dbReference type="EMBL" id="FQXE01000004">
    <property type="protein sequence ID" value="SHH66126.1"/>
    <property type="molecule type" value="Genomic_DNA"/>
</dbReference>
<feature type="binding site" evidence="5">
    <location>
        <begin position="82"/>
        <end position="85"/>
    </location>
    <ligand>
        <name>substrate</name>
    </ligand>
</feature>
<comment type="cofactor">
    <cofactor evidence="1">
        <name>a divalent metal cation</name>
        <dbReference type="ChEBI" id="CHEBI:60240"/>
    </cofactor>
</comment>
<sequence length="206" mass="21807">MDPLAQLFEGVPSSIISDSMRRIAGARHLAPRHASGGLAGSAYTVRVRSGDNLYIHDALRNIKPGQVLVVDGEGHTERALVGEIMMSAARMRGVAGFVIDGAIRDSDAFKIHNFPCYSRGVTHQGPLKNGPGEQDVAVSIDGCVVHPGDIVVGDCDGVVFIPRARAEEVAALSRKKIDAETEVLAGIAKGVYDDAWIDAALKAQLV</sequence>
<dbReference type="AlphaFoldDB" id="A0A1M5UT65"/>
<dbReference type="Pfam" id="PF03737">
    <property type="entry name" value="RraA-like"/>
    <property type="match status" value="1"/>
</dbReference>
<dbReference type="GO" id="GO:0046872">
    <property type="term" value="F:metal ion binding"/>
    <property type="evidence" value="ECO:0007669"/>
    <property type="project" value="UniProtKB-KW"/>
</dbReference>
<dbReference type="STRING" id="658167.SAMN04488135_104104"/>
<name>A0A1M5UT65_9BURK</name>
<comment type="cofactor">
    <cofactor evidence="5">
        <name>Mg(2+)</name>
        <dbReference type="ChEBI" id="CHEBI:18420"/>
    </cofactor>
</comment>
<evidence type="ECO:0000256" key="1">
    <source>
        <dbReference type="ARBA" id="ARBA00001968"/>
    </source>
</evidence>
<dbReference type="NCBIfam" id="NF004850">
    <property type="entry name" value="PRK06201.1"/>
    <property type="match status" value="1"/>
</dbReference>
<dbReference type="SUPFAM" id="SSF89562">
    <property type="entry name" value="RraA-like"/>
    <property type="match status" value="1"/>
</dbReference>
<organism evidence="6 7">
    <name type="scientific">Pollutimonas bauzanensis</name>
    <dbReference type="NCBI Taxonomy" id="658167"/>
    <lineage>
        <taxon>Bacteria</taxon>
        <taxon>Pseudomonadati</taxon>
        <taxon>Pseudomonadota</taxon>
        <taxon>Betaproteobacteria</taxon>
        <taxon>Burkholderiales</taxon>
        <taxon>Alcaligenaceae</taxon>
        <taxon>Pollutimonas</taxon>
    </lineage>
</organism>
<dbReference type="Proteomes" id="UP000184226">
    <property type="component" value="Unassembled WGS sequence"/>
</dbReference>
<feature type="binding site" evidence="5">
    <location>
        <position position="104"/>
    </location>
    <ligand>
        <name>substrate</name>
    </ligand>
</feature>
<dbReference type="Gene3D" id="3.50.30.40">
    <property type="entry name" value="Ribonuclease E inhibitor RraA/RraA-like"/>
    <property type="match status" value="1"/>
</dbReference>
<dbReference type="OrthoDB" id="8717144at2"/>
<proteinExistence type="predicted"/>
<reference evidence="6 7" key="1">
    <citation type="submission" date="2016-11" db="EMBL/GenBank/DDBJ databases">
        <authorList>
            <person name="Jaros S."/>
            <person name="Januszkiewicz K."/>
            <person name="Wedrychowicz H."/>
        </authorList>
    </citation>
    <scope>NUCLEOTIDE SEQUENCE [LARGE SCALE GENOMIC DNA]</scope>
    <source>
        <strain evidence="6 7">CGMCC 1.10190</strain>
    </source>
</reference>
<feature type="binding site" evidence="5">
    <location>
        <position position="105"/>
    </location>
    <ligand>
        <name>Mg(2+)</name>
        <dbReference type="ChEBI" id="CHEBI:18420"/>
    </ligand>
</feature>
<protein>
    <recommendedName>
        <fullName evidence="2">Putative 4-hydroxy-4-methyl-2-oxoglutarate aldolase</fullName>
    </recommendedName>
    <alternativeName>
        <fullName evidence="3">Regulator of ribonuclease activity homolog</fullName>
    </alternativeName>
    <alternativeName>
        <fullName evidence="4">RraA-like protein</fullName>
    </alternativeName>
</protein>
<evidence type="ECO:0000313" key="7">
    <source>
        <dbReference type="Proteomes" id="UP000184226"/>
    </source>
</evidence>
<evidence type="ECO:0000256" key="3">
    <source>
        <dbReference type="ARBA" id="ARBA00029596"/>
    </source>
</evidence>
<dbReference type="InterPro" id="IPR036704">
    <property type="entry name" value="RraA/RraA-like_sf"/>
</dbReference>
<gene>
    <name evidence="6" type="ORF">SAMN04488135_104104</name>
</gene>
<dbReference type="PANTHER" id="PTHR33254">
    <property type="entry name" value="4-HYDROXY-4-METHYL-2-OXOGLUTARATE ALDOLASE 3-RELATED"/>
    <property type="match status" value="1"/>
</dbReference>
<evidence type="ECO:0000256" key="2">
    <source>
        <dbReference type="ARBA" id="ARBA00016549"/>
    </source>
</evidence>
<dbReference type="CDD" id="cd16841">
    <property type="entry name" value="RraA_family"/>
    <property type="match status" value="1"/>
</dbReference>
<keyword evidence="5" id="KW-0479">Metal-binding</keyword>
<evidence type="ECO:0000313" key="6">
    <source>
        <dbReference type="EMBL" id="SHH66126.1"/>
    </source>
</evidence>
<accession>A0A1M5UT65</accession>